<protein>
    <recommendedName>
        <fullName evidence="9">Ascorbate-specific PTS system EIIA component</fullName>
    </recommendedName>
    <alternativeName>
        <fullName evidence="10">Ascorbate-specific phosphotransferase enzyme IIA component</fullName>
    </alternativeName>
</protein>
<name>A0A0A7FVW1_9CLOT</name>
<dbReference type="EMBL" id="CP006905">
    <property type="protein sequence ID" value="AIY83713.1"/>
    <property type="molecule type" value="Genomic_DNA"/>
</dbReference>
<dbReference type="InterPro" id="IPR002178">
    <property type="entry name" value="PTS_EIIA_type-2_dom"/>
</dbReference>
<dbReference type="KEGG" id="cbv:U729_509"/>
<sequence length="148" mass="16503">MLGELVTKDVIKVNEKCDNWKDAIGVGVELLESKGIVEDRYKDAIINNFKELGPYMVIAPGIVLSHARPEGGVNETGISILTLEEPLNFGNEQNDPVKLVVTLAAKDNENHLELLSSLMEMFMNTEDLNGILEADNQNEVYKIIQKYN</sequence>
<keyword evidence="12" id="KW-0670">Pyruvate</keyword>
<dbReference type="Gene3D" id="3.40.930.10">
    <property type="entry name" value="Mannitol-specific EII, Chain A"/>
    <property type="match status" value="1"/>
</dbReference>
<evidence type="ECO:0000256" key="2">
    <source>
        <dbReference type="ARBA" id="ARBA00022448"/>
    </source>
</evidence>
<dbReference type="PANTHER" id="PTHR36203">
    <property type="entry name" value="ASCORBATE-SPECIFIC PTS SYSTEM EIIA COMPONENT"/>
    <property type="match status" value="1"/>
</dbReference>
<evidence type="ECO:0000259" key="11">
    <source>
        <dbReference type="PROSITE" id="PS51094"/>
    </source>
</evidence>
<keyword evidence="2" id="KW-0813">Transport</keyword>
<feature type="domain" description="PTS EIIA type-2" evidence="11">
    <location>
        <begin position="4"/>
        <end position="147"/>
    </location>
</feature>
<dbReference type="InterPro" id="IPR016152">
    <property type="entry name" value="PTrfase/Anion_transptr"/>
</dbReference>
<evidence type="ECO:0000256" key="4">
    <source>
        <dbReference type="ARBA" id="ARBA00022553"/>
    </source>
</evidence>
<reference evidence="12 13" key="1">
    <citation type="journal article" date="2015" name="Infect. Genet. Evol.">
        <title>Genomic sequences of six botulinum neurotoxin-producing strains representing three clostridial species illustrate the mobility and diversity of botulinum neurotoxin genes.</title>
        <authorList>
            <person name="Smith T.J."/>
            <person name="Hill K.K."/>
            <person name="Xie G."/>
            <person name="Foley B.T."/>
            <person name="Williamson C.H."/>
            <person name="Foster J.T."/>
            <person name="Johnson S.L."/>
            <person name="Chertkov O."/>
            <person name="Teshima H."/>
            <person name="Gibbons H.S."/>
            <person name="Johnsky L.A."/>
            <person name="Karavis M.A."/>
            <person name="Smith L.A."/>
        </authorList>
    </citation>
    <scope>NUCLEOTIDE SEQUENCE [LARGE SCALE GENOMIC DNA]</scope>
    <source>
        <strain evidence="12 13">Sullivan</strain>
    </source>
</reference>
<dbReference type="GO" id="GO:0016301">
    <property type="term" value="F:kinase activity"/>
    <property type="evidence" value="ECO:0007669"/>
    <property type="project" value="UniProtKB-KW"/>
</dbReference>
<evidence type="ECO:0000256" key="7">
    <source>
        <dbReference type="ARBA" id="ARBA00022777"/>
    </source>
</evidence>
<keyword evidence="5 12" id="KW-0808">Transferase</keyword>
<dbReference type="STRING" id="1561.NPD11_2480"/>
<dbReference type="CDD" id="cd00211">
    <property type="entry name" value="PTS_IIA_fru"/>
    <property type="match status" value="1"/>
</dbReference>
<evidence type="ECO:0000256" key="3">
    <source>
        <dbReference type="ARBA" id="ARBA00022490"/>
    </source>
</evidence>
<accession>A0A0A7FVW1</accession>
<dbReference type="eggNOG" id="COG1762">
    <property type="taxonomic scope" value="Bacteria"/>
</dbReference>
<dbReference type="SUPFAM" id="SSF55804">
    <property type="entry name" value="Phoshotransferase/anion transport protein"/>
    <property type="match status" value="1"/>
</dbReference>
<evidence type="ECO:0000313" key="13">
    <source>
        <dbReference type="Proteomes" id="UP000030635"/>
    </source>
</evidence>
<dbReference type="AlphaFoldDB" id="A0A0A7FVW1"/>
<proteinExistence type="predicted"/>
<gene>
    <name evidence="12" type="ORF">U729_509</name>
</gene>
<evidence type="ECO:0000256" key="10">
    <source>
        <dbReference type="ARBA" id="ARBA00042072"/>
    </source>
</evidence>
<keyword evidence="4" id="KW-0597">Phosphoprotein</keyword>
<evidence type="ECO:0000256" key="1">
    <source>
        <dbReference type="ARBA" id="ARBA00004496"/>
    </source>
</evidence>
<dbReference type="Pfam" id="PF00359">
    <property type="entry name" value="PTS_EIIA_2"/>
    <property type="match status" value="1"/>
</dbReference>
<dbReference type="RefSeq" id="WP_039311350.1">
    <property type="nucleotide sequence ID" value="NZ_CP006905.1"/>
</dbReference>
<keyword evidence="6" id="KW-0598">Phosphotransferase system</keyword>
<evidence type="ECO:0000256" key="5">
    <source>
        <dbReference type="ARBA" id="ARBA00022679"/>
    </source>
</evidence>
<organism evidence="12 13">
    <name type="scientific">Clostridium baratii str. Sullivan</name>
    <dbReference type="NCBI Taxonomy" id="1415775"/>
    <lineage>
        <taxon>Bacteria</taxon>
        <taxon>Bacillati</taxon>
        <taxon>Bacillota</taxon>
        <taxon>Clostridia</taxon>
        <taxon>Eubacteriales</taxon>
        <taxon>Clostridiaceae</taxon>
        <taxon>Clostridium</taxon>
    </lineage>
</organism>
<evidence type="ECO:0000313" key="12">
    <source>
        <dbReference type="EMBL" id="AIY83713.1"/>
    </source>
</evidence>
<keyword evidence="3" id="KW-0963">Cytoplasm</keyword>
<dbReference type="GO" id="GO:0005737">
    <property type="term" value="C:cytoplasm"/>
    <property type="evidence" value="ECO:0007669"/>
    <property type="project" value="UniProtKB-SubCell"/>
</dbReference>
<comment type="function">
    <text evidence="8">The phosphoenolpyruvate-dependent sugar phosphotransferase system (sugar PTS), a major carbohydrate active transport system, catalyzes the phosphorylation of incoming sugar substrates concomitantly with their translocation across the cell membrane. The enzyme II UlaABC PTS system is involved in ascorbate transport.</text>
</comment>
<evidence type="ECO:0000256" key="6">
    <source>
        <dbReference type="ARBA" id="ARBA00022683"/>
    </source>
</evidence>
<dbReference type="PROSITE" id="PS51094">
    <property type="entry name" value="PTS_EIIA_TYPE_2"/>
    <property type="match status" value="1"/>
</dbReference>
<evidence type="ECO:0000256" key="9">
    <source>
        <dbReference type="ARBA" id="ARBA00041175"/>
    </source>
</evidence>
<dbReference type="GO" id="GO:0009401">
    <property type="term" value="P:phosphoenolpyruvate-dependent sugar phosphotransferase system"/>
    <property type="evidence" value="ECO:0007669"/>
    <property type="project" value="UniProtKB-KW"/>
</dbReference>
<dbReference type="Proteomes" id="UP000030635">
    <property type="component" value="Chromosome"/>
</dbReference>
<comment type="subcellular location">
    <subcellularLocation>
        <location evidence="1">Cytoplasm</location>
    </subcellularLocation>
</comment>
<dbReference type="InterPro" id="IPR051351">
    <property type="entry name" value="Ascorbate-PTS_EIIA_comp"/>
</dbReference>
<dbReference type="OrthoDB" id="369398at2"/>
<dbReference type="PANTHER" id="PTHR36203:SF1">
    <property type="entry name" value="ASCORBATE-SPECIFIC PTS SYSTEM EIIA COMPONENT"/>
    <property type="match status" value="1"/>
</dbReference>
<evidence type="ECO:0000256" key="8">
    <source>
        <dbReference type="ARBA" id="ARBA00037387"/>
    </source>
</evidence>
<keyword evidence="7" id="KW-0418">Kinase</keyword>
<dbReference type="HOGENOM" id="CLU_072531_2_0_9"/>
<keyword evidence="13" id="KW-1185">Reference proteome</keyword>